<dbReference type="InterPro" id="IPR003750">
    <property type="entry name" value="Put_MeTrfase-C9orf114-like"/>
</dbReference>
<dbReference type="SUPFAM" id="SSF50249">
    <property type="entry name" value="Nucleic acid-binding proteins"/>
    <property type="match status" value="1"/>
</dbReference>
<gene>
    <name evidence="3" type="ORF">NKR23_g1880</name>
</gene>
<comment type="caution">
    <text evidence="3">The sequence shown here is derived from an EMBL/GenBank/DDBJ whole genome shotgun (WGS) entry which is preliminary data.</text>
</comment>
<dbReference type="PANTHER" id="PTHR12150">
    <property type="entry name" value="CLASS IV SAM-BINDING METHYLTRANSFERASE-RELATED"/>
    <property type="match status" value="1"/>
</dbReference>
<comment type="similarity">
    <text evidence="1">Belongs to the class IV-like SAM-binding methyltransferase superfamily.</text>
</comment>
<dbReference type="InterPro" id="IPR012340">
    <property type="entry name" value="NA-bd_OB-fold"/>
</dbReference>
<dbReference type="AlphaFoldDB" id="A0AA38S2Y1"/>
<dbReference type="InterPro" id="IPR029028">
    <property type="entry name" value="Alpha/beta_knot_MTases"/>
</dbReference>
<dbReference type="Proteomes" id="UP001174694">
    <property type="component" value="Unassembled WGS sequence"/>
</dbReference>
<sequence>MDHRAKKRKLADDGEGTDAEPIKPARYQPMEAREWTVSVAIPGSLIADCKSAEQRMVSPGRIARALAVFSVDEVVVYDDSPTSSRPPAVDRERYTGDIDPCHYITHVLSYLETPPFMRKALFPLHPNLRSAGFLPNLDMPNHPHKDEWMPYREGITTSGKPATGKGTLVDVGLRQPVSIDDKIPPNTRVTLQISEDNTAEPVNPATPRVEAGYYWGYNVRNASSLSAVLTESPFEGGYDISIGTSERGIPASQAFPSTGTVNFSHLIIFFGGPRGLEFAAMNDSDLSEMGISGGRTKELFDHWVNILPNQGSRGINTDEAVFIALTELRRLWEAT</sequence>
<evidence type="ECO:0000256" key="1">
    <source>
        <dbReference type="ARBA" id="ARBA00009841"/>
    </source>
</evidence>
<evidence type="ECO:0000313" key="4">
    <source>
        <dbReference type="Proteomes" id="UP001174694"/>
    </source>
</evidence>
<evidence type="ECO:0000256" key="2">
    <source>
        <dbReference type="SAM" id="MobiDB-lite"/>
    </source>
</evidence>
<organism evidence="3 4">
    <name type="scientific">Pleurostoma richardsiae</name>
    <dbReference type="NCBI Taxonomy" id="41990"/>
    <lineage>
        <taxon>Eukaryota</taxon>
        <taxon>Fungi</taxon>
        <taxon>Dikarya</taxon>
        <taxon>Ascomycota</taxon>
        <taxon>Pezizomycotina</taxon>
        <taxon>Sordariomycetes</taxon>
        <taxon>Sordariomycetidae</taxon>
        <taxon>Calosphaeriales</taxon>
        <taxon>Pleurostomataceae</taxon>
        <taxon>Pleurostoma</taxon>
    </lineage>
</organism>
<accession>A0AA38S2Y1</accession>
<proteinExistence type="inferred from homology"/>
<dbReference type="PANTHER" id="PTHR12150:SF13">
    <property type="entry name" value="METHYLTRANSFERASE C9ORF114-RELATED"/>
    <property type="match status" value="1"/>
</dbReference>
<dbReference type="InterPro" id="IPR029026">
    <property type="entry name" value="tRNA_m1G_MTases_N"/>
</dbReference>
<evidence type="ECO:0000313" key="3">
    <source>
        <dbReference type="EMBL" id="KAJ9155300.1"/>
    </source>
</evidence>
<feature type="region of interest" description="Disordered" evidence="2">
    <location>
        <begin position="1"/>
        <end position="26"/>
    </location>
</feature>
<dbReference type="EMBL" id="JANBVO010000003">
    <property type="protein sequence ID" value="KAJ9155300.1"/>
    <property type="molecule type" value="Genomic_DNA"/>
</dbReference>
<name>A0AA38S2Y1_9PEZI</name>
<reference evidence="3" key="1">
    <citation type="submission" date="2022-07" db="EMBL/GenBank/DDBJ databases">
        <title>Fungi with potential for degradation of polypropylene.</title>
        <authorList>
            <person name="Gostincar C."/>
        </authorList>
    </citation>
    <scope>NUCLEOTIDE SEQUENCE</scope>
    <source>
        <strain evidence="3">EXF-13308</strain>
    </source>
</reference>
<dbReference type="SUPFAM" id="SSF75217">
    <property type="entry name" value="alpha/beta knot"/>
    <property type="match status" value="1"/>
</dbReference>
<protein>
    <submittedName>
        <fullName evidence="3">Deoxyribose-phosphate aldolase</fullName>
    </submittedName>
</protein>
<keyword evidence="4" id="KW-1185">Reference proteome</keyword>
<dbReference type="Pfam" id="PF02598">
    <property type="entry name" value="Methyltrn_RNA_3"/>
    <property type="match status" value="1"/>
</dbReference>
<dbReference type="CDD" id="cd18086">
    <property type="entry name" value="HsC9orf114-like"/>
    <property type="match status" value="1"/>
</dbReference>
<dbReference type="Gene3D" id="2.40.50.140">
    <property type="entry name" value="Nucleic acid-binding proteins"/>
    <property type="match status" value="1"/>
</dbReference>
<dbReference type="Gene3D" id="3.40.1280.10">
    <property type="match status" value="1"/>
</dbReference>